<dbReference type="InterPro" id="IPR041698">
    <property type="entry name" value="Methyltransf_25"/>
</dbReference>
<dbReference type="PANTHER" id="PTHR12176">
    <property type="entry name" value="SAM-DEPENDENT METHYLTRANSFERASE SUPERFAMILY PROTEIN"/>
    <property type="match status" value="1"/>
</dbReference>
<dbReference type="GO" id="GO:0032259">
    <property type="term" value="P:methylation"/>
    <property type="evidence" value="ECO:0007669"/>
    <property type="project" value="UniProtKB-KW"/>
</dbReference>
<evidence type="ECO:0000313" key="7">
    <source>
        <dbReference type="EMBL" id="CAE7546243.1"/>
    </source>
</evidence>
<dbReference type="PANTHER" id="PTHR12176:SF83">
    <property type="entry name" value="CITRATE SYNTHASE-LYSINE N-METHYLTRANSFERASE CSKMT, MITOCHONDRIAL"/>
    <property type="match status" value="1"/>
</dbReference>
<reference evidence="7" key="1">
    <citation type="submission" date="2021-02" db="EMBL/GenBank/DDBJ databases">
        <authorList>
            <person name="Dougan E. K."/>
            <person name="Rhodes N."/>
            <person name="Thang M."/>
            <person name="Chan C."/>
        </authorList>
    </citation>
    <scope>NUCLEOTIDE SEQUENCE</scope>
</reference>
<keyword evidence="2" id="KW-0489">Methyltransferase</keyword>
<dbReference type="Pfam" id="PF13649">
    <property type="entry name" value="Methyltransf_25"/>
    <property type="match status" value="1"/>
</dbReference>
<keyword evidence="8" id="KW-1185">Reference proteome</keyword>
<dbReference type="SUPFAM" id="SSF53335">
    <property type="entry name" value="S-adenosyl-L-methionine-dependent methyltransferases"/>
    <property type="match status" value="1"/>
</dbReference>
<evidence type="ECO:0000256" key="2">
    <source>
        <dbReference type="ARBA" id="ARBA00022603"/>
    </source>
</evidence>
<dbReference type="AlphaFoldDB" id="A0A812TZX9"/>
<dbReference type="OrthoDB" id="411785at2759"/>
<evidence type="ECO:0000313" key="8">
    <source>
        <dbReference type="Proteomes" id="UP000601435"/>
    </source>
</evidence>
<dbReference type="Gene3D" id="3.40.50.150">
    <property type="entry name" value="Vaccinia Virus protein VP39"/>
    <property type="match status" value="1"/>
</dbReference>
<evidence type="ECO:0000256" key="3">
    <source>
        <dbReference type="ARBA" id="ARBA00022679"/>
    </source>
</evidence>
<evidence type="ECO:0000256" key="4">
    <source>
        <dbReference type="SAM" id="Coils"/>
    </source>
</evidence>
<proteinExistence type="inferred from homology"/>
<comment type="similarity">
    <text evidence="1">Belongs to the methyltransferase superfamily.</text>
</comment>
<evidence type="ECO:0000256" key="5">
    <source>
        <dbReference type="SAM" id="MobiDB-lite"/>
    </source>
</evidence>
<dbReference type="InterPro" id="IPR029063">
    <property type="entry name" value="SAM-dependent_MTases_sf"/>
</dbReference>
<dbReference type="GO" id="GO:0008168">
    <property type="term" value="F:methyltransferase activity"/>
    <property type="evidence" value="ECO:0007669"/>
    <property type="project" value="UniProtKB-KW"/>
</dbReference>
<evidence type="ECO:0000259" key="6">
    <source>
        <dbReference type="Pfam" id="PF13649"/>
    </source>
</evidence>
<accession>A0A812TZX9</accession>
<keyword evidence="3" id="KW-0808">Transferase</keyword>
<gene>
    <name evidence="7" type="primary">CSKMT</name>
    <name evidence="7" type="ORF">SNEC2469_LOCUS15735</name>
</gene>
<name>A0A812TZX9_9DINO</name>
<dbReference type="CDD" id="cd02440">
    <property type="entry name" value="AdoMet_MTases"/>
    <property type="match status" value="1"/>
</dbReference>
<sequence length="406" mass="44826">MLPAAALSGTASPDRSYESMRQTLQDTQKRCELMLTRVQKESEVNRGLSKAREAAEETSRKLADQVNQLTDKVSEAIRQKGKAEEQLEDVQKRCQIETDLREKDCGFVIPHKFKVPTHAEVHQCSTVDDASGMASLLAVLARAGVVRKFRGKGDSAVIARQRGIFDRPDYYDRVFGDLEQGEFLEWYNVDLQDLRPILDTHSARRVLDLGCGTSRLPVQLAHARPAPRLVVGCDASAAAIARQRGTVMQSRTPGQSRLLFVVADAARLPFRNGYFDLIIEKGFLDALHSTRLGEQQVHAVLTEAWRALAAGGSLISVSQHGQLTPPDERLQLFKEAKLQPLPQATREVGRIHNRGLVCVEATKPKKVQLSDGLRAAHSNCSQRSRCEVHSLAGRTGQQAALHASCT</sequence>
<protein>
    <submittedName>
        <fullName evidence="7">CSKMT protein</fullName>
    </submittedName>
</protein>
<organism evidence="7 8">
    <name type="scientific">Symbiodinium necroappetens</name>
    <dbReference type="NCBI Taxonomy" id="1628268"/>
    <lineage>
        <taxon>Eukaryota</taxon>
        <taxon>Sar</taxon>
        <taxon>Alveolata</taxon>
        <taxon>Dinophyceae</taxon>
        <taxon>Suessiales</taxon>
        <taxon>Symbiodiniaceae</taxon>
        <taxon>Symbiodinium</taxon>
    </lineage>
</organism>
<dbReference type="InterPro" id="IPR051419">
    <property type="entry name" value="Lys/N-term_MeTrsfase_sf"/>
</dbReference>
<feature type="coiled-coil region" evidence="4">
    <location>
        <begin position="48"/>
        <end position="93"/>
    </location>
</feature>
<keyword evidence="4" id="KW-0175">Coiled coil</keyword>
<dbReference type="EMBL" id="CAJNJA010025630">
    <property type="protein sequence ID" value="CAE7546243.1"/>
    <property type="molecule type" value="Genomic_DNA"/>
</dbReference>
<dbReference type="Proteomes" id="UP000601435">
    <property type="component" value="Unassembled WGS sequence"/>
</dbReference>
<evidence type="ECO:0000256" key="1">
    <source>
        <dbReference type="ARBA" id="ARBA00008361"/>
    </source>
</evidence>
<feature type="region of interest" description="Disordered" evidence="5">
    <location>
        <begin position="1"/>
        <end position="22"/>
    </location>
</feature>
<feature type="compositionally biased region" description="Polar residues" evidence="5">
    <location>
        <begin position="9"/>
        <end position="22"/>
    </location>
</feature>
<feature type="domain" description="Methyltransferase" evidence="6">
    <location>
        <begin position="206"/>
        <end position="312"/>
    </location>
</feature>
<comment type="caution">
    <text evidence="7">The sequence shown here is derived from an EMBL/GenBank/DDBJ whole genome shotgun (WGS) entry which is preliminary data.</text>
</comment>